<feature type="region of interest" description="Disordered" evidence="1">
    <location>
        <begin position="61"/>
        <end position="83"/>
    </location>
</feature>
<proteinExistence type="predicted"/>
<sequence>MVFLTILKDEDIQQAPSVLASFFTSRHDFLHSLQKVIRVLKQFHSVHLKIFLESAHPRHLDEDTNTKERKINNKRRRGDSATMKQRNTMRNNSYQIWMKAAVQVRSLDEPWSFVSCVLGDGKLTNLLKSTVHGKSHDITSL</sequence>
<name>A0AAE1A5I8_9GAST</name>
<dbReference type="Proteomes" id="UP001283361">
    <property type="component" value="Unassembled WGS sequence"/>
</dbReference>
<organism evidence="2 3">
    <name type="scientific">Elysia crispata</name>
    <name type="common">lettuce slug</name>
    <dbReference type="NCBI Taxonomy" id="231223"/>
    <lineage>
        <taxon>Eukaryota</taxon>
        <taxon>Metazoa</taxon>
        <taxon>Spiralia</taxon>
        <taxon>Lophotrochozoa</taxon>
        <taxon>Mollusca</taxon>
        <taxon>Gastropoda</taxon>
        <taxon>Heterobranchia</taxon>
        <taxon>Euthyneura</taxon>
        <taxon>Panpulmonata</taxon>
        <taxon>Sacoglossa</taxon>
        <taxon>Placobranchoidea</taxon>
        <taxon>Plakobranchidae</taxon>
        <taxon>Elysia</taxon>
    </lineage>
</organism>
<evidence type="ECO:0000313" key="3">
    <source>
        <dbReference type="Proteomes" id="UP001283361"/>
    </source>
</evidence>
<reference evidence="2" key="1">
    <citation type="journal article" date="2023" name="G3 (Bethesda)">
        <title>A reference genome for the long-term kleptoplast-retaining sea slug Elysia crispata morphotype clarki.</title>
        <authorList>
            <person name="Eastman K.E."/>
            <person name="Pendleton A.L."/>
            <person name="Shaikh M.A."/>
            <person name="Suttiyut T."/>
            <person name="Ogas R."/>
            <person name="Tomko P."/>
            <person name="Gavelis G."/>
            <person name="Widhalm J.R."/>
            <person name="Wisecaver J.H."/>
        </authorList>
    </citation>
    <scope>NUCLEOTIDE SEQUENCE</scope>
    <source>
        <strain evidence="2">ECLA1</strain>
    </source>
</reference>
<accession>A0AAE1A5I8</accession>
<dbReference type="AlphaFoldDB" id="A0AAE1A5I8"/>
<gene>
    <name evidence="2" type="ORF">RRG08_019090</name>
</gene>
<evidence type="ECO:0000313" key="2">
    <source>
        <dbReference type="EMBL" id="KAK3781465.1"/>
    </source>
</evidence>
<evidence type="ECO:0000256" key="1">
    <source>
        <dbReference type="SAM" id="MobiDB-lite"/>
    </source>
</evidence>
<keyword evidence="3" id="KW-1185">Reference proteome</keyword>
<protein>
    <submittedName>
        <fullName evidence="2">Uncharacterized protein</fullName>
    </submittedName>
</protein>
<feature type="compositionally biased region" description="Basic and acidic residues" evidence="1">
    <location>
        <begin position="61"/>
        <end position="71"/>
    </location>
</feature>
<comment type="caution">
    <text evidence="2">The sequence shown here is derived from an EMBL/GenBank/DDBJ whole genome shotgun (WGS) entry which is preliminary data.</text>
</comment>
<dbReference type="EMBL" id="JAWDGP010002624">
    <property type="protein sequence ID" value="KAK3781465.1"/>
    <property type="molecule type" value="Genomic_DNA"/>
</dbReference>